<dbReference type="PANTHER" id="PTHR33567">
    <property type="entry name" value="CHROMATE ION TRANSPORTER (EUROFUNG)"/>
    <property type="match status" value="1"/>
</dbReference>
<dbReference type="RefSeq" id="WP_138196832.1">
    <property type="nucleotide sequence ID" value="NZ_VCIW01000019.1"/>
</dbReference>
<evidence type="ECO:0000313" key="9">
    <source>
        <dbReference type="Proteomes" id="UP000309676"/>
    </source>
</evidence>
<feature type="transmembrane region" description="Helical" evidence="7">
    <location>
        <begin position="79"/>
        <end position="99"/>
    </location>
</feature>
<keyword evidence="6 7" id="KW-0472">Membrane</keyword>
<dbReference type="PIRSF" id="PIRSF004810">
    <property type="entry name" value="ChrA"/>
    <property type="match status" value="1"/>
</dbReference>
<keyword evidence="9" id="KW-1185">Reference proteome</keyword>
<dbReference type="GO" id="GO:0015109">
    <property type="term" value="F:chromate transmembrane transporter activity"/>
    <property type="evidence" value="ECO:0007669"/>
    <property type="project" value="InterPro"/>
</dbReference>
<dbReference type="AlphaFoldDB" id="A0A5R9G3U2"/>
<evidence type="ECO:0000256" key="5">
    <source>
        <dbReference type="ARBA" id="ARBA00022989"/>
    </source>
</evidence>
<gene>
    <name evidence="8" type="primary">chrA</name>
    <name evidence="8" type="ORF">FE782_23695</name>
</gene>
<evidence type="ECO:0000256" key="6">
    <source>
        <dbReference type="ARBA" id="ARBA00023136"/>
    </source>
</evidence>
<protein>
    <submittedName>
        <fullName evidence="8">Chromate efflux transporter</fullName>
    </submittedName>
</protein>
<feature type="transmembrane region" description="Helical" evidence="7">
    <location>
        <begin position="195"/>
        <end position="214"/>
    </location>
</feature>
<evidence type="ECO:0000256" key="4">
    <source>
        <dbReference type="ARBA" id="ARBA00022692"/>
    </source>
</evidence>
<dbReference type="Proteomes" id="UP000309676">
    <property type="component" value="Unassembled WGS sequence"/>
</dbReference>
<keyword evidence="3" id="KW-1003">Cell membrane</keyword>
<evidence type="ECO:0000256" key="1">
    <source>
        <dbReference type="ARBA" id="ARBA00004651"/>
    </source>
</evidence>
<dbReference type="GO" id="GO:0005886">
    <property type="term" value="C:plasma membrane"/>
    <property type="evidence" value="ECO:0007669"/>
    <property type="project" value="UniProtKB-SubCell"/>
</dbReference>
<feature type="transmembrane region" description="Helical" evidence="7">
    <location>
        <begin position="328"/>
        <end position="345"/>
    </location>
</feature>
<evidence type="ECO:0000256" key="7">
    <source>
        <dbReference type="SAM" id="Phobius"/>
    </source>
</evidence>
<comment type="subcellular location">
    <subcellularLocation>
        <location evidence="1">Cell membrane</location>
        <topology evidence="1">Multi-pass membrane protein</topology>
    </subcellularLocation>
</comment>
<feature type="transmembrane region" description="Helical" evidence="7">
    <location>
        <begin position="141"/>
        <end position="174"/>
    </location>
</feature>
<organism evidence="8 9">
    <name type="scientific">Paenibacillus antri</name>
    <dbReference type="NCBI Taxonomy" id="2582848"/>
    <lineage>
        <taxon>Bacteria</taxon>
        <taxon>Bacillati</taxon>
        <taxon>Bacillota</taxon>
        <taxon>Bacilli</taxon>
        <taxon>Bacillales</taxon>
        <taxon>Paenibacillaceae</taxon>
        <taxon>Paenibacillus</taxon>
    </lineage>
</organism>
<evidence type="ECO:0000313" key="8">
    <source>
        <dbReference type="EMBL" id="TLS49679.1"/>
    </source>
</evidence>
<evidence type="ECO:0000256" key="2">
    <source>
        <dbReference type="ARBA" id="ARBA00005262"/>
    </source>
</evidence>
<keyword evidence="4 7" id="KW-0812">Transmembrane</keyword>
<comment type="similarity">
    <text evidence="2">Belongs to the chromate ion transporter (CHR) (TC 2.A.51) family.</text>
</comment>
<evidence type="ECO:0000256" key="3">
    <source>
        <dbReference type="ARBA" id="ARBA00022475"/>
    </source>
</evidence>
<dbReference type="InterPro" id="IPR014047">
    <property type="entry name" value="Chr_Tranpt_l_chain"/>
</dbReference>
<comment type="caution">
    <text evidence="8">The sequence shown here is derived from an EMBL/GenBank/DDBJ whole genome shotgun (WGS) entry which is preliminary data.</text>
</comment>
<accession>A0A5R9G3U2</accession>
<feature type="transmembrane region" description="Helical" evidence="7">
    <location>
        <begin position="291"/>
        <end position="316"/>
    </location>
</feature>
<reference evidence="8 9" key="1">
    <citation type="submission" date="2019-05" db="EMBL/GenBank/DDBJ databases">
        <authorList>
            <person name="Narsing Rao M.P."/>
            <person name="Li W.J."/>
        </authorList>
    </citation>
    <scope>NUCLEOTIDE SEQUENCE [LARGE SCALE GENOMIC DNA]</scope>
    <source>
        <strain evidence="8 9">SYSU_K30003</strain>
    </source>
</reference>
<dbReference type="OrthoDB" id="9788907at2"/>
<dbReference type="NCBIfam" id="TIGR00937">
    <property type="entry name" value="2A51"/>
    <property type="match status" value="1"/>
</dbReference>
<feature type="transmembrane region" description="Helical" evidence="7">
    <location>
        <begin position="376"/>
        <end position="392"/>
    </location>
</feature>
<dbReference type="PANTHER" id="PTHR33567:SF3">
    <property type="entry name" value="CHROMATE ION TRANSPORTER (EUROFUNG)"/>
    <property type="match status" value="1"/>
</dbReference>
<keyword evidence="5 7" id="KW-1133">Transmembrane helix</keyword>
<name>A0A5R9G3U2_9BACL</name>
<dbReference type="InterPro" id="IPR003370">
    <property type="entry name" value="Chromate_transpt"/>
</dbReference>
<proteinExistence type="inferred from homology"/>
<feature type="transmembrane region" description="Helical" evidence="7">
    <location>
        <begin position="111"/>
        <end position="129"/>
    </location>
</feature>
<dbReference type="EMBL" id="VCIW01000019">
    <property type="protein sequence ID" value="TLS49679.1"/>
    <property type="molecule type" value="Genomic_DNA"/>
</dbReference>
<dbReference type="Pfam" id="PF02417">
    <property type="entry name" value="Chromate_transp"/>
    <property type="match status" value="2"/>
</dbReference>
<sequence length="393" mass="40401">MKHGWLQSFATALKLGLLSFGGPTAHIGYFREEYVNRKKWLDDRSFADLVALCQLLPGPASSQVGIAIGWMRAGWLGSLAAWIGFTLPSAAILAAFAWVRSSVPGAADAGWLRGLELAAVAIVASAVLGMGRTLAPDKPRVAILVATAAAVLLLPYAWTQVAAIAAAGAIGFALKRGAAPAAEASPPAAAARGRFGAAALLLLFAALLVGLPIAREAGALPPLLSLFESFYRAGSLVFGGGHVVLPLLEREVVPSGWVSAESFAAGYAATQAMPGPLFTFASYLGADSHGWAGAAVATAAIFLPGYLLVIGALPFWQSLRRIAGVAHVVYGINAAVVGLLLAALYDPLFTGAVTSSADFAIAAALYALLAYWKLPPWALVAVAALTGAVVFGW</sequence>